<evidence type="ECO:0000256" key="2">
    <source>
        <dbReference type="ARBA" id="ARBA00022679"/>
    </source>
</evidence>
<dbReference type="AlphaFoldDB" id="A0A1W2D860"/>
<dbReference type="Pfam" id="PF01648">
    <property type="entry name" value="ACPS"/>
    <property type="match status" value="1"/>
</dbReference>
<name>A0A1W2D860_9BACT</name>
<proteinExistence type="inferred from homology"/>
<accession>A0A1W2D860</accession>
<dbReference type="STRING" id="1121400.SAMN02746065_11613"/>
<protein>
    <submittedName>
        <fullName evidence="4">4'-phosphopantetheinyl transferase</fullName>
    </submittedName>
</protein>
<dbReference type="PANTHER" id="PTHR12215">
    <property type="entry name" value="PHOSPHOPANTETHEINE TRANSFERASE"/>
    <property type="match status" value="1"/>
</dbReference>
<feature type="domain" description="4'-phosphopantetheinyl transferase" evidence="3">
    <location>
        <begin position="145"/>
        <end position="211"/>
    </location>
</feature>
<dbReference type="GO" id="GO:0000287">
    <property type="term" value="F:magnesium ion binding"/>
    <property type="evidence" value="ECO:0007669"/>
    <property type="project" value="InterPro"/>
</dbReference>
<dbReference type="Gene3D" id="3.90.470.20">
    <property type="entry name" value="4'-phosphopantetheinyl transferase domain"/>
    <property type="match status" value="2"/>
</dbReference>
<dbReference type="GO" id="GO:0019878">
    <property type="term" value="P:lysine biosynthetic process via aminoadipic acid"/>
    <property type="evidence" value="ECO:0007669"/>
    <property type="project" value="TreeGrafter"/>
</dbReference>
<evidence type="ECO:0000313" key="5">
    <source>
        <dbReference type="Proteomes" id="UP000192418"/>
    </source>
</evidence>
<dbReference type="InterPro" id="IPR050559">
    <property type="entry name" value="P-Pant_transferase_sf"/>
</dbReference>
<sequence>MLTLIPDENIHWSPEPDIIVRARRFSTFLLKTLRDPHGFHGFATRRADQFIPGDFIFNFLSPTELDTVNRFKSLKKQVEWMAGRHLVKEMVCASAPKGTNPWDITISYRDQGAPFLPRYPGVQISITHSGDYAAVALCHNKNKTMGLDLEEIGPVPDAGFMKLAFTKAEREYMGNDPMKIFRSWTLKEAFLKYIKKGFNESLHQVEILHDDILYKGTKTRVKLFCATIGPGYSISLVTDENHGPEI</sequence>
<gene>
    <name evidence="4" type="ORF">SAMN02746065_11613</name>
</gene>
<evidence type="ECO:0000313" key="4">
    <source>
        <dbReference type="EMBL" id="SMC93707.1"/>
    </source>
</evidence>
<reference evidence="4 5" key="1">
    <citation type="submission" date="2017-04" db="EMBL/GenBank/DDBJ databases">
        <authorList>
            <person name="Afonso C.L."/>
            <person name="Miller P.J."/>
            <person name="Scott M.A."/>
            <person name="Spackman E."/>
            <person name="Goraichik I."/>
            <person name="Dimitrov K.M."/>
            <person name="Suarez D.L."/>
            <person name="Swayne D.E."/>
        </authorList>
    </citation>
    <scope>NUCLEOTIDE SEQUENCE [LARGE SCALE GENOMIC DNA]</scope>
    <source>
        <strain evidence="4 5">DSM 3385</strain>
    </source>
</reference>
<organism evidence="4 5">
    <name type="scientific">Desulfocicer vacuolatum DSM 3385</name>
    <dbReference type="NCBI Taxonomy" id="1121400"/>
    <lineage>
        <taxon>Bacteria</taxon>
        <taxon>Pseudomonadati</taxon>
        <taxon>Thermodesulfobacteriota</taxon>
        <taxon>Desulfobacteria</taxon>
        <taxon>Desulfobacterales</taxon>
        <taxon>Desulfobacteraceae</taxon>
        <taxon>Desulfocicer</taxon>
    </lineage>
</organism>
<dbReference type="InterPro" id="IPR037143">
    <property type="entry name" value="4-PPantetheinyl_Trfase_dom_sf"/>
</dbReference>
<dbReference type="PANTHER" id="PTHR12215:SF10">
    <property type="entry name" value="L-AMINOADIPATE-SEMIALDEHYDE DEHYDROGENASE-PHOSPHOPANTETHEINYL TRANSFERASE"/>
    <property type="match status" value="1"/>
</dbReference>
<keyword evidence="5" id="KW-1185">Reference proteome</keyword>
<evidence type="ECO:0000256" key="1">
    <source>
        <dbReference type="ARBA" id="ARBA00010990"/>
    </source>
</evidence>
<dbReference type="InterPro" id="IPR008278">
    <property type="entry name" value="4-PPantetheinyl_Trfase_dom"/>
</dbReference>
<keyword evidence="2 4" id="KW-0808">Transferase</keyword>
<comment type="similarity">
    <text evidence="1">Belongs to the P-Pant transferase superfamily. Gsp/Sfp/HetI/AcpT family.</text>
</comment>
<dbReference type="GO" id="GO:0005829">
    <property type="term" value="C:cytosol"/>
    <property type="evidence" value="ECO:0007669"/>
    <property type="project" value="TreeGrafter"/>
</dbReference>
<dbReference type="SUPFAM" id="SSF56214">
    <property type="entry name" value="4'-phosphopantetheinyl transferase"/>
    <property type="match status" value="2"/>
</dbReference>
<dbReference type="RefSeq" id="WP_170923838.1">
    <property type="nucleotide sequence ID" value="NZ_FWXY01000016.1"/>
</dbReference>
<dbReference type="GO" id="GO:0008897">
    <property type="term" value="F:holo-[acyl-carrier-protein] synthase activity"/>
    <property type="evidence" value="ECO:0007669"/>
    <property type="project" value="InterPro"/>
</dbReference>
<dbReference type="EMBL" id="FWXY01000016">
    <property type="protein sequence ID" value="SMC93707.1"/>
    <property type="molecule type" value="Genomic_DNA"/>
</dbReference>
<dbReference type="Proteomes" id="UP000192418">
    <property type="component" value="Unassembled WGS sequence"/>
</dbReference>
<evidence type="ECO:0000259" key="3">
    <source>
        <dbReference type="Pfam" id="PF01648"/>
    </source>
</evidence>